<dbReference type="AlphaFoldDB" id="A0A919DF87"/>
<organism evidence="1 2">
    <name type="scientific">Streptomyces capitiformicae</name>
    <dbReference type="NCBI Taxonomy" id="2014920"/>
    <lineage>
        <taxon>Bacteria</taxon>
        <taxon>Bacillati</taxon>
        <taxon>Actinomycetota</taxon>
        <taxon>Actinomycetes</taxon>
        <taxon>Kitasatosporales</taxon>
        <taxon>Streptomycetaceae</taxon>
        <taxon>Streptomyces</taxon>
    </lineage>
</organism>
<dbReference type="Proteomes" id="UP000603227">
    <property type="component" value="Unassembled WGS sequence"/>
</dbReference>
<protein>
    <submittedName>
        <fullName evidence="1">Uncharacterized protein</fullName>
    </submittedName>
</protein>
<proteinExistence type="predicted"/>
<keyword evidence="2" id="KW-1185">Reference proteome</keyword>
<evidence type="ECO:0000313" key="1">
    <source>
        <dbReference type="EMBL" id="GHE37272.1"/>
    </source>
</evidence>
<name>A0A919DF87_9ACTN</name>
<evidence type="ECO:0000313" key="2">
    <source>
        <dbReference type="Proteomes" id="UP000603227"/>
    </source>
</evidence>
<dbReference type="EMBL" id="BNAT01000021">
    <property type="protein sequence ID" value="GHE37272.1"/>
    <property type="molecule type" value="Genomic_DNA"/>
</dbReference>
<reference evidence="1" key="1">
    <citation type="journal article" date="2014" name="Int. J. Syst. Evol. Microbiol.">
        <title>Complete genome sequence of Corynebacterium casei LMG S-19264T (=DSM 44701T), isolated from a smear-ripened cheese.</title>
        <authorList>
            <consortium name="US DOE Joint Genome Institute (JGI-PGF)"/>
            <person name="Walter F."/>
            <person name="Albersmeier A."/>
            <person name="Kalinowski J."/>
            <person name="Ruckert C."/>
        </authorList>
    </citation>
    <scope>NUCLEOTIDE SEQUENCE</scope>
    <source>
        <strain evidence="1">CGMCC 4.7403</strain>
    </source>
</reference>
<reference evidence="1" key="2">
    <citation type="submission" date="2020-09" db="EMBL/GenBank/DDBJ databases">
        <authorList>
            <person name="Sun Q."/>
            <person name="Zhou Y."/>
        </authorList>
    </citation>
    <scope>NUCLEOTIDE SEQUENCE</scope>
    <source>
        <strain evidence="1">CGMCC 4.7403</strain>
    </source>
</reference>
<sequence>MPGHGEVVFLDGEGFGSVSRDEVGGGDRRVTAGARQHLYAYRLVGAALGGLATRLGTADEYVLAPAEQQNGVVGCGAREVPHIGRARHERRRAAARMAALPQPLSAGGVDL</sequence>
<comment type="caution">
    <text evidence="1">The sequence shown here is derived from an EMBL/GenBank/DDBJ whole genome shotgun (WGS) entry which is preliminary data.</text>
</comment>
<gene>
    <name evidence="1" type="ORF">GCM10017771_55560</name>
</gene>
<accession>A0A919DF87</accession>